<dbReference type="PROSITE" id="PS50837">
    <property type="entry name" value="NACHT"/>
    <property type="match status" value="1"/>
</dbReference>
<dbReference type="InterPro" id="IPR015943">
    <property type="entry name" value="WD40/YVTN_repeat-like_dom_sf"/>
</dbReference>
<feature type="compositionally biased region" description="Basic and acidic residues" evidence="1">
    <location>
        <begin position="111"/>
        <end position="126"/>
    </location>
</feature>
<dbReference type="PANTHER" id="PTHR19871">
    <property type="entry name" value="BETA TRANSDUCIN-RELATED PROTEIN"/>
    <property type="match status" value="1"/>
</dbReference>
<feature type="compositionally biased region" description="Polar residues" evidence="1">
    <location>
        <begin position="271"/>
        <end position="281"/>
    </location>
</feature>
<reference evidence="3 4" key="1">
    <citation type="submission" date="2018-10" db="EMBL/GenBank/DDBJ databases">
        <title>Genome assembly for a Yunnan-Guizhou Plateau 3E fish, Anabarilius grahami (Regan), and its evolutionary and genetic applications.</title>
        <authorList>
            <person name="Jiang W."/>
        </authorList>
    </citation>
    <scope>NUCLEOTIDE SEQUENCE [LARGE SCALE GENOMIC DNA]</scope>
    <source>
        <strain evidence="3">AG-KIZ</strain>
        <tissue evidence="3">Muscle</tissue>
    </source>
</reference>
<feature type="region of interest" description="Disordered" evidence="1">
    <location>
        <begin position="1830"/>
        <end position="1856"/>
    </location>
</feature>
<dbReference type="EMBL" id="RJVU01042551">
    <property type="protein sequence ID" value="ROL45545.1"/>
    <property type="molecule type" value="Genomic_DNA"/>
</dbReference>
<feature type="compositionally biased region" description="Acidic residues" evidence="1">
    <location>
        <begin position="1846"/>
        <end position="1856"/>
    </location>
</feature>
<evidence type="ECO:0000256" key="1">
    <source>
        <dbReference type="SAM" id="MobiDB-lite"/>
    </source>
</evidence>
<evidence type="ECO:0000259" key="2">
    <source>
        <dbReference type="PROSITE" id="PS50837"/>
    </source>
</evidence>
<gene>
    <name evidence="3" type="ORF">DPX16_17661</name>
</gene>
<feature type="region of interest" description="Disordered" evidence="1">
    <location>
        <begin position="262"/>
        <end position="281"/>
    </location>
</feature>
<name>A0A3N0YH11_ANAGA</name>
<evidence type="ECO:0000313" key="4">
    <source>
        <dbReference type="Proteomes" id="UP000281406"/>
    </source>
</evidence>
<feature type="compositionally biased region" description="Basic and acidic residues" evidence="1">
    <location>
        <begin position="1599"/>
        <end position="1611"/>
    </location>
</feature>
<dbReference type="GO" id="GO:0016887">
    <property type="term" value="F:ATP hydrolysis activity"/>
    <property type="evidence" value="ECO:0007669"/>
    <property type="project" value="InterPro"/>
</dbReference>
<feature type="compositionally biased region" description="Polar residues" evidence="1">
    <location>
        <begin position="129"/>
        <end position="138"/>
    </location>
</feature>
<sequence length="1856" mass="209962">MWTYYRNGVVPKRNKQKPKNTLGHQVVPLSRVSVETELEITAHLKDQVSSDSPPHLLQSLVALEEKKKEEQEDEEGKEKKEGAVIVQNASSCTDEAPDGQGSLSDGPFRAADIDNKQRLDERDPKLQHHSSPNTLYDDSISSLHFKQKRFMIYLCGGYKDTVPERSALIESVYPRLYLHCKQRGYDFRMIDLRAGVGDPVSDHHDLAEMHMETLRRCQETEGPNFFVFTGQRHEIRSLPNTIPQADFEAILKLVERSKKKLSRRQSDMAVESQTSIGTGDSRSFVLDKEPIFSEEKEPLQSSAITSENSISSSSMSDGDETQLARSWLDYDQDSTLLQTWYKLDKNTIPAVYRLLPVSKHHPDFLSRDGHRRKLGRKAWRSSCVKLWNVLWRSGPEAIGEEATCHLLKTVLDWEVEQGLGGKQPPEEYSHCYKRIITDLLYNLKNEYASQIFIIVKLRHTNIHETNVSWGRKGLSAKHNRSHQFYVERLCSHFQRTVTASLNRLMQVRQAKGSFDMQRKEVSRLRVEEEIQRHVRFGKTLAQGYVFRQDFLMEVKHALQASLSSQNAVLLLGDLGSGKSTTLAKLAQLIPTWISGDAKVLTCFVGLTSDSRNVRLFLQTLCVQIANIYSLKIEISESLSELSSELCSLLGMVTEDRPLTLVLDGLDNLSEEHEADLSWLSNILLPNVFTVLSAGTQSKCAHILQSQVKVTVLSLPALHREEIASGLASRLASDFRQLTENQWSLLFQSCLSCPSPLYLNLAYAETRQWSSFTQKESLNIPTDPNQLFMSILVSLEREHGPCLVRRMALLISLSCSGVTEEELLVLLGRDDNVTREMAVLHHQTLPVSEYSPVPYAFVARLLHVLKDYVKEVESDGTWVLRWTHAEFGYVILQRYSPTEDSIKAVHADFADYFNGNVPNSQVFQPLAWIRKEKGRRCYEFNLRKLRCLPFHYIHSGQIIPLLTQCLFNYEFLLHKLWGLSIHHVEEDLKAAVIPDKELLDVKVLGQVLCLSHSVLLNDPCQLASQLLGRLERIISQDKPVASGDPRRYSFLHDLLAQCKSSSLPVLVPSYTCLLPPGGLVHTLLSGHMSVVTALDHGRHHIVSCSSDGMLNMWCLDEQTRPIRSLPRAHGSAVNWAADSLTLCLDDSVLVLQMGHCLQVREVDSGKVLYMEKESLDVPVVTSACDGRLLVVFYDGSHMVKVFDLVVSCSLLCCVNLALEFEPIHKDQSILVSHHSVKDFVLFAYRDGGEAAIFNAKGGIVSSTLKAQHPAASIQAVEISSQYLLLFCRYPYKRHSEIIHIELFSTASFQYLRSILGCSQDYISQVTIAGGGSHIVAFCPTPHSATTEIIIWNLETEDHKHIARFPGLLAYGVCSDLRYCVGFCAGEQFLRMWNLGSRINDQTLTYNVHKAHSDGTAEIVTMQRNPRYVVCRSTRPGTVRIWNVARTRFKGHPVQVEHGLFSSSDIALVRDLKLYILSDRSTTNFTDAPTSVYQTLLVYDLLKKSYIKKQTGLFIVPCPRQDYRLLEGEILLGLSETRDHLILWDLDSGYIKGRIKTSYKETLLSSMDRDSQIISSKEKTGLVMPWDRRNETQTAKRRRREREVKREKDEQQRLEREKFNSIDQYLLSGDEQVVICSYFAHHLNVFNVVSEEHLHTLEDRWSLLSLRTAAVTHTGGYLVVSNYSEAQHAPYLTLWDTQQGRVRKRLKNEPGICCIAISNDACRVVFGISGFNKLKVWEPFRRKHKTISGYGSLNLNWSSLLFITEGQSKAFLLSDAVSMWDLDNGMLLSVFTPDSKIQTISLLGPDNGTLLLGFSDISTLITMTVSQQNAHTKSSSACGKDLFGESSSSEDDEETNKN</sequence>
<feature type="region of interest" description="Disordered" evidence="1">
    <location>
        <begin position="1"/>
        <end position="23"/>
    </location>
</feature>
<dbReference type="InterPro" id="IPR011047">
    <property type="entry name" value="Quinoprotein_ADH-like_sf"/>
</dbReference>
<dbReference type="OrthoDB" id="2325716at2759"/>
<dbReference type="SUPFAM" id="SSF50998">
    <property type="entry name" value="Quinoprotein alcohol dehydrogenase-like"/>
    <property type="match status" value="1"/>
</dbReference>
<dbReference type="Gene3D" id="3.40.50.300">
    <property type="entry name" value="P-loop containing nucleotide triphosphate hydrolases"/>
    <property type="match status" value="1"/>
</dbReference>
<feature type="region of interest" description="Disordered" evidence="1">
    <location>
        <begin position="1586"/>
        <end position="1611"/>
    </location>
</feature>
<dbReference type="InterPro" id="IPR027417">
    <property type="entry name" value="P-loop_NTPase"/>
</dbReference>
<protein>
    <submittedName>
        <fullName evidence="3">NACHT domain-and WD repeat-containing protein 1</fullName>
    </submittedName>
</protein>
<feature type="region of interest" description="Disordered" evidence="1">
    <location>
        <begin position="294"/>
        <end position="318"/>
    </location>
</feature>
<comment type="caution">
    <text evidence="3">The sequence shown here is derived from an EMBL/GenBank/DDBJ whole genome shotgun (WGS) entry which is preliminary data.</text>
</comment>
<evidence type="ECO:0000313" key="3">
    <source>
        <dbReference type="EMBL" id="ROL45545.1"/>
    </source>
</evidence>
<dbReference type="PANTHER" id="PTHR19871:SF43">
    <property type="entry name" value="SI:CH211-212K18.6"/>
    <property type="match status" value="1"/>
</dbReference>
<organism evidence="3 4">
    <name type="scientific">Anabarilius grahami</name>
    <name type="common">Kanglang fish</name>
    <name type="synonym">Barilius grahami</name>
    <dbReference type="NCBI Taxonomy" id="495550"/>
    <lineage>
        <taxon>Eukaryota</taxon>
        <taxon>Metazoa</taxon>
        <taxon>Chordata</taxon>
        <taxon>Craniata</taxon>
        <taxon>Vertebrata</taxon>
        <taxon>Euteleostomi</taxon>
        <taxon>Actinopterygii</taxon>
        <taxon>Neopterygii</taxon>
        <taxon>Teleostei</taxon>
        <taxon>Ostariophysi</taxon>
        <taxon>Cypriniformes</taxon>
        <taxon>Xenocyprididae</taxon>
        <taxon>Xenocypridinae</taxon>
        <taxon>Xenocypridinae incertae sedis</taxon>
        <taxon>Anabarilius</taxon>
    </lineage>
</organism>
<dbReference type="Gene3D" id="2.130.10.10">
    <property type="entry name" value="YVTN repeat-like/Quinoprotein amine dehydrogenase"/>
    <property type="match status" value="3"/>
</dbReference>
<feature type="compositionally biased region" description="Low complexity" evidence="1">
    <location>
        <begin position="301"/>
        <end position="316"/>
    </location>
</feature>
<dbReference type="InterPro" id="IPR049945">
    <property type="entry name" value="AAA_22"/>
</dbReference>
<dbReference type="Pfam" id="PF13401">
    <property type="entry name" value="AAA_22"/>
    <property type="match status" value="1"/>
</dbReference>
<dbReference type="InterPro" id="IPR007111">
    <property type="entry name" value="NACHT_NTPase"/>
</dbReference>
<dbReference type="Proteomes" id="UP000281406">
    <property type="component" value="Unassembled WGS sequence"/>
</dbReference>
<keyword evidence="4" id="KW-1185">Reference proteome</keyword>
<proteinExistence type="predicted"/>
<feature type="region of interest" description="Disordered" evidence="1">
    <location>
        <begin position="90"/>
        <end position="138"/>
    </location>
</feature>
<dbReference type="InterPro" id="IPR052752">
    <property type="entry name" value="NACHT-WD_repeat"/>
</dbReference>
<accession>A0A3N0YH11</accession>
<feature type="domain" description="NACHT" evidence="2">
    <location>
        <begin position="566"/>
        <end position="693"/>
    </location>
</feature>
<dbReference type="SUPFAM" id="SSF52540">
    <property type="entry name" value="P-loop containing nucleoside triphosphate hydrolases"/>
    <property type="match status" value="1"/>
</dbReference>